<feature type="transmembrane region" description="Helical" evidence="4">
    <location>
        <begin position="12"/>
        <end position="37"/>
    </location>
</feature>
<organism evidence="5 6">
    <name type="scientific">Aureispira anguillae</name>
    <dbReference type="NCBI Taxonomy" id="2864201"/>
    <lineage>
        <taxon>Bacteria</taxon>
        <taxon>Pseudomonadati</taxon>
        <taxon>Bacteroidota</taxon>
        <taxon>Saprospiria</taxon>
        <taxon>Saprospirales</taxon>
        <taxon>Saprospiraceae</taxon>
        <taxon>Aureispira</taxon>
    </lineage>
</organism>
<dbReference type="EMBL" id="AP026867">
    <property type="protein sequence ID" value="BDS15090.1"/>
    <property type="molecule type" value="Genomic_DNA"/>
</dbReference>
<dbReference type="AlphaFoldDB" id="A0A915YL49"/>
<feature type="transmembrane region" description="Helical" evidence="4">
    <location>
        <begin position="254"/>
        <end position="273"/>
    </location>
</feature>
<evidence type="ECO:0000256" key="1">
    <source>
        <dbReference type="ARBA" id="ARBA00022692"/>
    </source>
</evidence>
<dbReference type="PANTHER" id="PTHR23525:SF1">
    <property type="entry name" value="NODULIN-LIKE DOMAIN-CONTAINING PROTEIN"/>
    <property type="match status" value="1"/>
</dbReference>
<feature type="transmembrane region" description="Helical" evidence="4">
    <location>
        <begin position="280"/>
        <end position="299"/>
    </location>
</feature>
<proteinExistence type="predicted"/>
<evidence type="ECO:0000256" key="2">
    <source>
        <dbReference type="ARBA" id="ARBA00022989"/>
    </source>
</evidence>
<keyword evidence="3 4" id="KW-0472">Membrane</keyword>
<dbReference type="InterPro" id="IPR036259">
    <property type="entry name" value="MFS_trans_sf"/>
</dbReference>
<feature type="transmembrane region" description="Helical" evidence="4">
    <location>
        <begin position="57"/>
        <end position="73"/>
    </location>
</feature>
<evidence type="ECO:0000256" key="3">
    <source>
        <dbReference type="ARBA" id="ARBA00023136"/>
    </source>
</evidence>
<feature type="transmembrane region" description="Helical" evidence="4">
    <location>
        <begin position="218"/>
        <end position="248"/>
    </location>
</feature>
<dbReference type="InterPro" id="IPR011701">
    <property type="entry name" value="MFS"/>
</dbReference>
<evidence type="ECO:0000313" key="6">
    <source>
        <dbReference type="Proteomes" id="UP001060919"/>
    </source>
</evidence>
<accession>A0A915YL49</accession>
<reference evidence="5" key="1">
    <citation type="submission" date="2022-09" db="EMBL/GenBank/DDBJ databases">
        <title>Aureispira anguillicida sp. nov., isolated from Leptocephalus of Japanese eel Anguilla japonica.</title>
        <authorList>
            <person name="Yuasa K."/>
            <person name="Mekata T."/>
            <person name="Ikunari K."/>
        </authorList>
    </citation>
    <scope>NUCLEOTIDE SEQUENCE</scope>
    <source>
        <strain evidence="5">EL160426</strain>
    </source>
</reference>
<dbReference type="KEGG" id="aup:AsAng_0058740"/>
<evidence type="ECO:0000313" key="5">
    <source>
        <dbReference type="EMBL" id="BDS15090.1"/>
    </source>
</evidence>
<dbReference type="SUPFAM" id="SSF103473">
    <property type="entry name" value="MFS general substrate transporter"/>
    <property type="match status" value="1"/>
</dbReference>
<feature type="transmembrane region" description="Helical" evidence="4">
    <location>
        <begin position="352"/>
        <end position="372"/>
    </location>
</feature>
<keyword evidence="6" id="KW-1185">Reference proteome</keyword>
<feature type="transmembrane region" description="Helical" evidence="4">
    <location>
        <begin position="176"/>
        <end position="197"/>
    </location>
</feature>
<evidence type="ECO:0000256" key="4">
    <source>
        <dbReference type="SAM" id="Phobius"/>
    </source>
</evidence>
<keyword evidence="1 4" id="KW-0812">Transmembrane</keyword>
<dbReference type="Pfam" id="PF07690">
    <property type="entry name" value="MFS_1"/>
    <property type="match status" value="1"/>
</dbReference>
<dbReference type="GO" id="GO:0022857">
    <property type="term" value="F:transmembrane transporter activity"/>
    <property type="evidence" value="ECO:0007669"/>
    <property type="project" value="InterPro"/>
</dbReference>
<protein>
    <submittedName>
        <fullName evidence="5">MFS transporter</fullName>
    </submittedName>
</protein>
<feature type="transmembrane region" description="Helical" evidence="4">
    <location>
        <begin position="80"/>
        <end position="100"/>
    </location>
</feature>
<sequence length="424" mass="47959">MIKRILNDFAKVPAPILYLIGAVFFIQLIDASLFILFNFYLKDLGYSDSEIAHLVSYKYGAIILFAFPLGLFIKGRELIHFFRIASIVSPSLMLMVLFALEYNYTTFVYVLVFLFGLGTICISVTAMPFIILNTPQERHSEAVTLYFQVFSATAFVSGLLNYLLSSLAPSFFTEGVVLKLFGGLGFISIWFISKIDLQENISDRVPIRTFVKAYEWKKIGIAMFPTILIATGAGLTIPFINLFFLAIHDIDSKAFSLLGALSFVLVTIVMLFIPAIRRRFGYNIVINGFQSLAVLALFIMASTEWYAAWEWAATLAVAAFLIRQPLMQVASPAITEMTMYYVGEKNQEMMGALNASIWSGAWFFSSIIFGVLRAWNVAYVTIFMITVVMYLIATIVYYWLIKDYKRMKAARYSATQKAEEWSVL</sequence>
<gene>
    <name evidence="5" type="ORF">AsAng_0058740</name>
</gene>
<keyword evidence="2 4" id="KW-1133">Transmembrane helix</keyword>
<dbReference type="RefSeq" id="WP_264790275.1">
    <property type="nucleotide sequence ID" value="NZ_AP026867.1"/>
</dbReference>
<dbReference type="Gene3D" id="1.20.1250.20">
    <property type="entry name" value="MFS general substrate transporter like domains"/>
    <property type="match status" value="2"/>
</dbReference>
<feature type="transmembrane region" description="Helical" evidence="4">
    <location>
        <begin position="106"/>
        <end position="131"/>
    </location>
</feature>
<feature type="transmembrane region" description="Helical" evidence="4">
    <location>
        <begin position="143"/>
        <end position="164"/>
    </location>
</feature>
<name>A0A915YL49_9BACT</name>
<dbReference type="PANTHER" id="PTHR23525">
    <property type="entry name" value="TRANSPORTER, PUTATIVE-RELATED"/>
    <property type="match status" value="1"/>
</dbReference>
<dbReference type="Proteomes" id="UP001060919">
    <property type="component" value="Chromosome"/>
</dbReference>
<feature type="transmembrane region" description="Helical" evidence="4">
    <location>
        <begin position="378"/>
        <end position="401"/>
    </location>
</feature>